<name>I0WBE3_9FLAO</name>
<dbReference type="InterPro" id="IPR050330">
    <property type="entry name" value="Bact_OuterMem_StrucFunc"/>
</dbReference>
<feature type="domain" description="OmpA-like" evidence="5">
    <location>
        <begin position="526"/>
        <end position="645"/>
    </location>
</feature>
<keyword evidence="2 4" id="KW-0472">Membrane</keyword>
<evidence type="ECO:0000256" key="2">
    <source>
        <dbReference type="ARBA" id="ARBA00023136"/>
    </source>
</evidence>
<dbReference type="SUPFAM" id="SSF103088">
    <property type="entry name" value="OmpA-like"/>
    <property type="match status" value="1"/>
</dbReference>
<dbReference type="PRINTS" id="PR01021">
    <property type="entry name" value="OMPADOMAIN"/>
</dbReference>
<dbReference type="EMBL" id="AJJU01000018">
    <property type="protein sequence ID" value="EID73709.1"/>
    <property type="molecule type" value="Genomic_DNA"/>
</dbReference>
<comment type="caution">
    <text evidence="6">The sequence shown here is derived from an EMBL/GenBank/DDBJ whole genome shotgun (WGS) entry which is preliminary data.</text>
</comment>
<dbReference type="STRING" id="946077.W5A_10350"/>
<dbReference type="PROSITE" id="PS51123">
    <property type="entry name" value="OMPA_2"/>
    <property type="match status" value="1"/>
</dbReference>
<dbReference type="SUPFAM" id="SSF48452">
    <property type="entry name" value="TPR-like"/>
    <property type="match status" value="1"/>
</dbReference>
<protein>
    <submittedName>
        <fullName evidence="6">OmpA/MotB domain-containing protein</fullName>
    </submittedName>
</protein>
<sequence>MKIYSTIIILILSMLPVFGQEQLSNREKADAYFESYQYARAVMLYQKLVDTKTPQLHDMERLAYSFYQINEYELSSNWYSRVVNHPESEPENLRFYAASLKQISSYEEAKSILQQYAEKTGRYEEVALEIQGCNAAIAWMANPQPFNIKNEKEVNTGFSEFAAFPIGNHVYYTGEVSKGSKTPHLSWTGKSFLKVYKADHNVEGLQNSVILEEFNEDKKYHVGPVSSDKAGKEFFVTRTYAGKDGERVKEGKKRFHTNRLELFIYTKSDQGWESISFAYNNVKEYSIGHAVLSPDEQLLYFASDMPGGKGGTDIWFSEKQSDGSWGIPRNAGNAINSIHDEMFPSLAPDGTLYYASDGFIGMGGLDIFKSKGQKENWTQPENLKYPMNSGGDDFAFVINKEQENQISGFFTSNRSGGAGNDDIYAFNYTKPKIVVLLEGITFNGEGNTIPLSEVNLSLFDENRTLLAKKQSVTNGMFEFEIEPNVSYKVLAQKGGFYSDSVSISTNNSIKSDTLRVNLHLIPLFEVGKKFVLEDIHYDFDKHNIRSDAALILNELVRIMRDNPTLTIELSSHTDSRGSDNYNRVLSERRAKSAVDYLVSRGIERDRMEAKGYGETQLLNECDNNVPCSKDAHQKNRRTEVKVLSF</sequence>
<dbReference type="CDD" id="cd07185">
    <property type="entry name" value="OmpA_C-like"/>
    <property type="match status" value="1"/>
</dbReference>
<evidence type="ECO:0000256" key="1">
    <source>
        <dbReference type="ARBA" id="ARBA00004442"/>
    </source>
</evidence>
<reference evidence="6 7" key="1">
    <citation type="journal article" date="2012" name="J. Bacteriol.">
        <title>Genome Sequence of the Halotolerant Bacterium Imtechella halotolerans K1T.</title>
        <authorList>
            <person name="Kumar S."/>
            <person name="Vikram S."/>
            <person name="Subramanian S."/>
            <person name="Raghava G.P."/>
            <person name="Pinnaka A.K."/>
        </authorList>
    </citation>
    <scope>NUCLEOTIDE SEQUENCE [LARGE SCALE GENOMIC DNA]</scope>
    <source>
        <strain evidence="6 7">K1</strain>
    </source>
</reference>
<evidence type="ECO:0000256" key="3">
    <source>
        <dbReference type="ARBA" id="ARBA00023237"/>
    </source>
</evidence>
<dbReference type="RefSeq" id="WP_008240236.1">
    <property type="nucleotide sequence ID" value="NZ_AJJU01000018.1"/>
</dbReference>
<dbReference type="AlphaFoldDB" id="I0WBE3"/>
<dbReference type="eggNOG" id="COG2885">
    <property type="taxonomic scope" value="Bacteria"/>
</dbReference>
<evidence type="ECO:0000313" key="7">
    <source>
        <dbReference type="Proteomes" id="UP000005938"/>
    </source>
</evidence>
<accession>I0WBE3</accession>
<keyword evidence="3" id="KW-0998">Cell outer membrane</keyword>
<gene>
    <name evidence="6" type="ORF">W5A_10350</name>
</gene>
<dbReference type="Gene3D" id="3.30.1330.60">
    <property type="entry name" value="OmpA-like domain"/>
    <property type="match status" value="1"/>
</dbReference>
<evidence type="ECO:0000256" key="4">
    <source>
        <dbReference type="PROSITE-ProRule" id="PRU00473"/>
    </source>
</evidence>
<comment type="subcellular location">
    <subcellularLocation>
        <location evidence="1">Cell outer membrane</location>
    </subcellularLocation>
</comment>
<dbReference type="InterPro" id="IPR036737">
    <property type="entry name" value="OmpA-like_sf"/>
</dbReference>
<dbReference type="InterPro" id="IPR011659">
    <property type="entry name" value="WD40"/>
</dbReference>
<dbReference type="Proteomes" id="UP000005938">
    <property type="component" value="Unassembled WGS sequence"/>
</dbReference>
<evidence type="ECO:0000313" key="6">
    <source>
        <dbReference type="EMBL" id="EID73709.1"/>
    </source>
</evidence>
<dbReference type="PANTHER" id="PTHR30329">
    <property type="entry name" value="STATOR ELEMENT OF FLAGELLAR MOTOR COMPLEX"/>
    <property type="match status" value="1"/>
</dbReference>
<dbReference type="InterPro" id="IPR011990">
    <property type="entry name" value="TPR-like_helical_dom_sf"/>
</dbReference>
<dbReference type="Gene3D" id="1.25.40.10">
    <property type="entry name" value="Tetratricopeptide repeat domain"/>
    <property type="match status" value="1"/>
</dbReference>
<proteinExistence type="predicted"/>
<keyword evidence="7" id="KW-1185">Reference proteome</keyword>
<dbReference type="PATRIC" id="fig|946077.3.peg.2089"/>
<dbReference type="InterPro" id="IPR006665">
    <property type="entry name" value="OmpA-like"/>
</dbReference>
<dbReference type="PANTHER" id="PTHR30329:SF21">
    <property type="entry name" value="LIPOPROTEIN YIAD-RELATED"/>
    <property type="match status" value="1"/>
</dbReference>
<evidence type="ECO:0000259" key="5">
    <source>
        <dbReference type="PROSITE" id="PS51123"/>
    </source>
</evidence>
<dbReference type="InterPro" id="IPR006664">
    <property type="entry name" value="OMP_bac"/>
</dbReference>
<dbReference type="GO" id="GO:0009279">
    <property type="term" value="C:cell outer membrane"/>
    <property type="evidence" value="ECO:0007669"/>
    <property type="project" value="UniProtKB-SubCell"/>
</dbReference>
<dbReference type="Pfam" id="PF00691">
    <property type="entry name" value="OmpA"/>
    <property type="match status" value="1"/>
</dbReference>
<dbReference type="Pfam" id="PF07676">
    <property type="entry name" value="PD40"/>
    <property type="match status" value="1"/>
</dbReference>
<dbReference type="OrthoDB" id="9782229at2"/>
<organism evidence="6 7">
    <name type="scientific">Imtechella halotolerans K1</name>
    <dbReference type="NCBI Taxonomy" id="946077"/>
    <lineage>
        <taxon>Bacteria</taxon>
        <taxon>Pseudomonadati</taxon>
        <taxon>Bacteroidota</taxon>
        <taxon>Flavobacteriia</taxon>
        <taxon>Flavobacteriales</taxon>
        <taxon>Flavobacteriaceae</taxon>
        <taxon>Imtechella</taxon>
    </lineage>
</organism>
<dbReference type="SUPFAM" id="SSF82171">
    <property type="entry name" value="DPP6 N-terminal domain-like"/>
    <property type="match status" value="1"/>
</dbReference>